<comment type="similarity">
    <text evidence="2">Belongs to the peptidase S26 family. IMP2 subfamily.</text>
</comment>
<keyword evidence="6" id="KW-0999">Mitochondrion inner membrane</keyword>
<dbReference type="GeneID" id="112286756"/>
<comment type="subcellular location">
    <subcellularLocation>
        <location evidence="1">Mitochondrion inner membrane</location>
        <topology evidence="1">Single-pass membrane protein</topology>
    </subcellularLocation>
</comment>
<dbReference type="RefSeq" id="XP_024384761.1">
    <property type="nucleotide sequence ID" value="XM_024528993.2"/>
</dbReference>
<keyword evidence="7" id="KW-0378">Hydrolase</keyword>
<protein>
    <recommendedName>
        <fullName evidence="3">Mitochondrial inner membrane protease subunit 2</fullName>
    </recommendedName>
</protein>
<evidence type="ECO:0000259" key="13">
    <source>
        <dbReference type="Pfam" id="PF10502"/>
    </source>
</evidence>
<name>A0A2K1K4M5_PHYPA</name>
<dbReference type="InterPro" id="IPR036286">
    <property type="entry name" value="LexA/Signal_pep-like_sf"/>
</dbReference>
<feature type="domain" description="Peptidase S26" evidence="13">
    <location>
        <begin position="21"/>
        <end position="105"/>
    </location>
</feature>
<reference evidence="14 16" key="1">
    <citation type="journal article" date="2008" name="Science">
        <title>The Physcomitrella genome reveals evolutionary insights into the conquest of land by plants.</title>
        <authorList>
            <person name="Rensing S."/>
            <person name="Lang D."/>
            <person name="Zimmer A."/>
            <person name="Terry A."/>
            <person name="Salamov A."/>
            <person name="Shapiro H."/>
            <person name="Nishiyama T."/>
            <person name="Perroud P.-F."/>
            <person name="Lindquist E."/>
            <person name="Kamisugi Y."/>
            <person name="Tanahashi T."/>
            <person name="Sakakibara K."/>
            <person name="Fujita T."/>
            <person name="Oishi K."/>
            <person name="Shin-I T."/>
            <person name="Kuroki Y."/>
            <person name="Toyoda A."/>
            <person name="Suzuki Y."/>
            <person name="Hashimoto A."/>
            <person name="Yamaguchi K."/>
            <person name="Sugano A."/>
            <person name="Kohara Y."/>
            <person name="Fujiyama A."/>
            <person name="Anterola A."/>
            <person name="Aoki S."/>
            <person name="Ashton N."/>
            <person name="Barbazuk W.B."/>
            <person name="Barker E."/>
            <person name="Bennetzen J."/>
            <person name="Bezanilla M."/>
            <person name="Blankenship R."/>
            <person name="Cho S.H."/>
            <person name="Dutcher S."/>
            <person name="Estelle M."/>
            <person name="Fawcett J.A."/>
            <person name="Gundlach H."/>
            <person name="Hanada K."/>
            <person name="Heyl A."/>
            <person name="Hicks K.A."/>
            <person name="Hugh J."/>
            <person name="Lohr M."/>
            <person name="Mayer K."/>
            <person name="Melkozernov A."/>
            <person name="Murata T."/>
            <person name="Nelson D."/>
            <person name="Pils B."/>
            <person name="Prigge M."/>
            <person name="Reiss B."/>
            <person name="Renner T."/>
            <person name="Rombauts S."/>
            <person name="Rushton P."/>
            <person name="Sanderfoot A."/>
            <person name="Schween G."/>
            <person name="Shiu S.-H."/>
            <person name="Stueber K."/>
            <person name="Theodoulou F.L."/>
            <person name="Tu H."/>
            <person name="Van de Peer Y."/>
            <person name="Verrier P.J."/>
            <person name="Waters E."/>
            <person name="Wood A."/>
            <person name="Yang L."/>
            <person name="Cove D."/>
            <person name="Cuming A."/>
            <person name="Hasebe M."/>
            <person name="Lucas S."/>
            <person name="Mishler D.B."/>
            <person name="Reski R."/>
            <person name="Grigoriev I."/>
            <person name="Quatrano R.S."/>
            <person name="Boore J.L."/>
        </authorList>
    </citation>
    <scope>NUCLEOTIDE SEQUENCE [LARGE SCALE GENOMIC DNA]</scope>
    <source>
        <strain evidence="15 16">cv. Gransden 2004</strain>
    </source>
</reference>
<evidence type="ECO:0000313" key="15">
    <source>
        <dbReference type="EnsemblPlants" id="Pp3c9_26010V3.1"/>
    </source>
</evidence>
<dbReference type="InterPro" id="IPR037730">
    <property type="entry name" value="IMP2"/>
</dbReference>
<gene>
    <name evidence="15" type="primary">LOC112286756</name>
    <name evidence="14" type="ORF">PHYPA_013203</name>
</gene>
<dbReference type="GO" id="GO:0004175">
    <property type="term" value="F:endopeptidase activity"/>
    <property type="evidence" value="ECO:0000318"/>
    <property type="project" value="GO_Central"/>
</dbReference>
<evidence type="ECO:0000256" key="6">
    <source>
        <dbReference type="ARBA" id="ARBA00022792"/>
    </source>
</evidence>
<dbReference type="GO" id="GO:0006465">
    <property type="term" value="P:signal peptide processing"/>
    <property type="evidence" value="ECO:0007669"/>
    <property type="project" value="InterPro"/>
</dbReference>
<reference evidence="15" key="3">
    <citation type="submission" date="2020-12" db="UniProtKB">
        <authorList>
            <consortium name="EnsemblPlants"/>
        </authorList>
    </citation>
    <scope>IDENTIFICATION</scope>
</reference>
<dbReference type="EnsemblPlants" id="Pp3c9_26010V3.1">
    <property type="protein sequence ID" value="Pp3c9_26010V3.1"/>
    <property type="gene ID" value="Pp3c9_26010"/>
</dbReference>
<dbReference type="STRING" id="3218.A0A2K1K4M5"/>
<evidence type="ECO:0000256" key="12">
    <source>
        <dbReference type="SAM" id="SignalP"/>
    </source>
</evidence>
<dbReference type="AlphaFoldDB" id="A0A2K1K4M5"/>
<dbReference type="SUPFAM" id="SSF51306">
    <property type="entry name" value="LexA/Signal peptidase"/>
    <property type="match status" value="1"/>
</dbReference>
<feature type="domain" description="Peptidase S26" evidence="13">
    <location>
        <begin position="113"/>
        <end position="152"/>
    </location>
</feature>
<evidence type="ECO:0000256" key="3">
    <source>
        <dbReference type="ARBA" id="ARBA00013650"/>
    </source>
</evidence>
<keyword evidence="16" id="KW-1185">Reference proteome</keyword>
<keyword evidence="8" id="KW-1133">Transmembrane helix</keyword>
<evidence type="ECO:0000256" key="7">
    <source>
        <dbReference type="ARBA" id="ARBA00022801"/>
    </source>
</evidence>
<reference evidence="14 16" key="2">
    <citation type="journal article" date="2018" name="Plant J.">
        <title>The Physcomitrella patens chromosome-scale assembly reveals moss genome structure and evolution.</title>
        <authorList>
            <person name="Lang D."/>
            <person name="Ullrich K.K."/>
            <person name="Murat F."/>
            <person name="Fuchs J."/>
            <person name="Jenkins J."/>
            <person name="Haas F.B."/>
            <person name="Piednoel M."/>
            <person name="Gundlach H."/>
            <person name="Van Bel M."/>
            <person name="Meyberg R."/>
            <person name="Vives C."/>
            <person name="Morata J."/>
            <person name="Symeonidi A."/>
            <person name="Hiss M."/>
            <person name="Muchero W."/>
            <person name="Kamisugi Y."/>
            <person name="Saleh O."/>
            <person name="Blanc G."/>
            <person name="Decker E.L."/>
            <person name="van Gessel N."/>
            <person name="Grimwood J."/>
            <person name="Hayes R.D."/>
            <person name="Graham S.W."/>
            <person name="Gunter L.E."/>
            <person name="McDaniel S.F."/>
            <person name="Hoernstein S.N.W."/>
            <person name="Larsson A."/>
            <person name="Li F.W."/>
            <person name="Perroud P.F."/>
            <person name="Phillips J."/>
            <person name="Ranjan P."/>
            <person name="Rokshar D.S."/>
            <person name="Rothfels C.J."/>
            <person name="Schneider L."/>
            <person name="Shu S."/>
            <person name="Stevenson D.W."/>
            <person name="Thummler F."/>
            <person name="Tillich M."/>
            <person name="Villarreal Aguilar J.C."/>
            <person name="Widiez T."/>
            <person name="Wong G.K."/>
            <person name="Wymore A."/>
            <person name="Zhang Y."/>
            <person name="Zimmer A.D."/>
            <person name="Quatrano R.S."/>
            <person name="Mayer K.F.X."/>
            <person name="Goodstein D."/>
            <person name="Casacuberta J.M."/>
            <person name="Vandepoele K."/>
            <person name="Reski R."/>
            <person name="Cuming A.C."/>
            <person name="Tuskan G.A."/>
            <person name="Maumus F."/>
            <person name="Salse J."/>
            <person name="Schmutz J."/>
            <person name="Rensing S.A."/>
        </authorList>
    </citation>
    <scope>NUCLEOTIDE SEQUENCE [LARGE SCALE GENOMIC DNA]</scope>
    <source>
        <strain evidence="15 16">cv. Gransden 2004</strain>
    </source>
</reference>
<keyword evidence="12" id="KW-0732">Signal</keyword>
<dbReference type="PaxDb" id="3218-PP1S131_182V6.1"/>
<dbReference type="OrthoDB" id="9996127at2759"/>
<evidence type="ECO:0000313" key="14">
    <source>
        <dbReference type="EMBL" id="PNR48726.1"/>
    </source>
</evidence>
<evidence type="ECO:0000256" key="5">
    <source>
        <dbReference type="ARBA" id="ARBA00022692"/>
    </source>
</evidence>
<keyword evidence="4" id="KW-0645">Protease</keyword>
<feature type="signal peptide" evidence="12">
    <location>
        <begin position="1"/>
        <end position="18"/>
    </location>
</feature>
<dbReference type="InterPro" id="IPR019533">
    <property type="entry name" value="Peptidase_S26"/>
</dbReference>
<dbReference type="OMA" id="YILWPPS"/>
<sequence length="180" mass="19812">MGESLLSSLWLLTKRVCAGAVVGITLSDRIGSVATMHGRSMQPTLNPAEDDPWGYLNADLLFLEKLSLRTYNFSRGDVVVFRSPLEPKMWLVKRLIALQGDWVTVPGTYDILQVPKGHCWVEGDNAEISLDSKSFGPIPLGLMKGKVTHVVWPPSRFGPVASHLPEGRVLSQKAGTRTYP</sequence>
<feature type="chain" id="PRO_5043158255" description="Mitochondrial inner membrane protease subunit 2" evidence="12">
    <location>
        <begin position="19"/>
        <end position="180"/>
    </location>
</feature>
<evidence type="ECO:0000256" key="2">
    <source>
        <dbReference type="ARBA" id="ARBA00007066"/>
    </source>
</evidence>
<dbReference type="Proteomes" id="UP000006727">
    <property type="component" value="Chromosome 9"/>
</dbReference>
<evidence type="ECO:0000256" key="11">
    <source>
        <dbReference type="PIRSR" id="PIRSR600223-1"/>
    </source>
</evidence>
<dbReference type="Gene3D" id="2.10.109.10">
    <property type="entry name" value="Umud Fragment, subunit A"/>
    <property type="match status" value="1"/>
</dbReference>
<dbReference type="Pfam" id="PF10502">
    <property type="entry name" value="Peptidase_S26"/>
    <property type="match status" value="2"/>
</dbReference>
<accession>A0A2K1K4M5</accession>
<dbReference type="GO" id="GO:0004252">
    <property type="term" value="F:serine-type endopeptidase activity"/>
    <property type="evidence" value="ECO:0007669"/>
    <property type="project" value="InterPro"/>
</dbReference>
<evidence type="ECO:0000313" key="16">
    <source>
        <dbReference type="Proteomes" id="UP000006727"/>
    </source>
</evidence>
<dbReference type="EMBL" id="ABEU02000009">
    <property type="protein sequence ID" value="PNR48726.1"/>
    <property type="molecule type" value="Genomic_DNA"/>
</dbReference>
<feature type="active site" evidence="11">
    <location>
        <position position="93"/>
    </location>
</feature>
<dbReference type="GO" id="GO:0006627">
    <property type="term" value="P:protein processing involved in protein targeting to mitochondrion"/>
    <property type="evidence" value="ECO:0000318"/>
    <property type="project" value="GO_Central"/>
</dbReference>
<keyword evidence="5" id="KW-0812">Transmembrane</keyword>
<keyword evidence="9" id="KW-0496">Mitochondrion</keyword>
<dbReference type="KEGG" id="ppp:112286756"/>
<dbReference type="PRINTS" id="PR00727">
    <property type="entry name" value="LEADERPTASE"/>
</dbReference>
<evidence type="ECO:0000256" key="1">
    <source>
        <dbReference type="ARBA" id="ARBA00004434"/>
    </source>
</evidence>
<dbReference type="CDD" id="cd06530">
    <property type="entry name" value="S26_SPase_I"/>
    <property type="match status" value="1"/>
</dbReference>
<evidence type="ECO:0000256" key="10">
    <source>
        <dbReference type="ARBA" id="ARBA00023136"/>
    </source>
</evidence>
<dbReference type="GO" id="GO:0042720">
    <property type="term" value="C:mitochondrial inner membrane peptidase complex"/>
    <property type="evidence" value="ECO:0000318"/>
    <property type="project" value="GO_Central"/>
</dbReference>
<dbReference type="Gramene" id="Pp3c9_26010V3.1">
    <property type="protein sequence ID" value="Pp3c9_26010V3.1"/>
    <property type="gene ID" value="Pp3c9_26010"/>
</dbReference>
<dbReference type="FunFam" id="2.10.109.10:FF:000005">
    <property type="entry name" value="Mitochondrial inner membrane protease subunit"/>
    <property type="match status" value="1"/>
</dbReference>
<dbReference type="Gramene" id="Pp3c9_26010V3.2">
    <property type="protein sequence ID" value="Pp3c9_26010V3.2"/>
    <property type="gene ID" value="Pp3c9_26010"/>
</dbReference>
<dbReference type="EnsemblPlants" id="Pp3c9_26010V3.2">
    <property type="protein sequence ID" value="Pp3c9_26010V3.2"/>
    <property type="gene ID" value="Pp3c9_26010"/>
</dbReference>
<dbReference type="PANTHER" id="PTHR46041:SF2">
    <property type="entry name" value="MITOCHONDRIAL INNER MEMBRANE PROTEASE SUBUNIT 2"/>
    <property type="match status" value="1"/>
</dbReference>
<dbReference type="FunCoup" id="A0A2K1K4M5">
    <property type="interactions" value="2544"/>
</dbReference>
<keyword evidence="10" id="KW-0472">Membrane</keyword>
<dbReference type="InterPro" id="IPR000223">
    <property type="entry name" value="Pept_S26A_signal_pept_1"/>
</dbReference>
<evidence type="ECO:0000256" key="9">
    <source>
        <dbReference type="ARBA" id="ARBA00023128"/>
    </source>
</evidence>
<organism evidence="14">
    <name type="scientific">Physcomitrium patens</name>
    <name type="common">Spreading-leaved earth moss</name>
    <name type="synonym">Physcomitrella patens</name>
    <dbReference type="NCBI Taxonomy" id="3218"/>
    <lineage>
        <taxon>Eukaryota</taxon>
        <taxon>Viridiplantae</taxon>
        <taxon>Streptophyta</taxon>
        <taxon>Embryophyta</taxon>
        <taxon>Bryophyta</taxon>
        <taxon>Bryophytina</taxon>
        <taxon>Bryopsida</taxon>
        <taxon>Funariidae</taxon>
        <taxon>Funariales</taxon>
        <taxon>Funariaceae</taxon>
        <taxon>Physcomitrium</taxon>
    </lineage>
</organism>
<dbReference type="PANTHER" id="PTHR46041">
    <property type="entry name" value="MITOCHONDRIAL INNER MEMBRANE PROTEASE SUBUNIT 2"/>
    <property type="match status" value="1"/>
</dbReference>
<feature type="active site" evidence="11">
    <location>
        <position position="40"/>
    </location>
</feature>
<proteinExistence type="inferred from homology"/>
<evidence type="ECO:0000256" key="4">
    <source>
        <dbReference type="ARBA" id="ARBA00022670"/>
    </source>
</evidence>
<evidence type="ECO:0000256" key="8">
    <source>
        <dbReference type="ARBA" id="ARBA00022989"/>
    </source>
</evidence>